<feature type="compositionally biased region" description="Pro residues" evidence="1">
    <location>
        <begin position="74"/>
        <end position="120"/>
    </location>
</feature>
<dbReference type="Proteomes" id="UP001336250">
    <property type="component" value="Unassembled WGS sequence"/>
</dbReference>
<name>A0AAW9QG78_9BURK</name>
<evidence type="ECO:0000313" key="3">
    <source>
        <dbReference type="EMBL" id="MEF7614639.1"/>
    </source>
</evidence>
<evidence type="ECO:0000256" key="1">
    <source>
        <dbReference type="SAM" id="MobiDB-lite"/>
    </source>
</evidence>
<protein>
    <submittedName>
        <fullName evidence="3">General secretion pathway protein GspB</fullName>
    </submittedName>
</protein>
<organism evidence="3 4">
    <name type="scientific">Aquincola agrisoli</name>
    <dbReference type="NCBI Taxonomy" id="3119538"/>
    <lineage>
        <taxon>Bacteria</taxon>
        <taxon>Pseudomonadati</taxon>
        <taxon>Pseudomonadota</taxon>
        <taxon>Betaproteobacteria</taxon>
        <taxon>Burkholderiales</taxon>
        <taxon>Sphaerotilaceae</taxon>
        <taxon>Aquincola</taxon>
    </lineage>
</organism>
<dbReference type="InterPro" id="IPR032389">
    <property type="entry name" value="GspB_C"/>
</dbReference>
<feature type="domain" description="Type II secretion system protein GspB C-terminal" evidence="2">
    <location>
        <begin position="163"/>
        <end position="220"/>
    </location>
</feature>
<comment type="caution">
    <text evidence="3">The sequence shown here is derived from an EMBL/GenBank/DDBJ whole genome shotgun (WGS) entry which is preliminary data.</text>
</comment>
<sequence length="222" mass="23238">MSLVLEALKKADAERERERTAVPDLNARQLPAAPLPERHRPAVVAWSVAGVAVIAATALGWQAMRRESPAVAAAPPPAAVPSPVAPAAVPAPPPTVARAPAPPAAPRAPVPPPAPRPAAQPSPAAETLAAPPPPATAAAPAEAPETRIYDSMQALPEEARRGLPALTMGGAMYSESPANRMLIVNGQVFREKDVLAPDLVLEQIALKSAVLRYRTYRFRVTY</sequence>
<gene>
    <name evidence="3" type="ORF">V4F39_12025</name>
</gene>
<feature type="region of interest" description="Disordered" evidence="1">
    <location>
        <begin position="73"/>
        <end position="144"/>
    </location>
</feature>
<evidence type="ECO:0000259" key="2">
    <source>
        <dbReference type="Pfam" id="PF16537"/>
    </source>
</evidence>
<dbReference type="AlphaFoldDB" id="A0AAW9QG78"/>
<evidence type="ECO:0000313" key="4">
    <source>
        <dbReference type="Proteomes" id="UP001336250"/>
    </source>
</evidence>
<dbReference type="EMBL" id="JAZIBG010000028">
    <property type="protein sequence ID" value="MEF7614639.1"/>
    <property type="molecule type" value="Genomic_DNA"/>
</dbReference>
<accession>A0AAW9QG78</accession>
<proteinExistence type="predicted"/>
<dbReference type="RefSeq" id="WP_332289668.1">
    <property type="nucleotide sequence ID" value="NZ_JAZIBG010000028.1"/>
</dbReference>
<dbReference type="Pfam" id="PF16537">
    <property type="entry name" value="T2SSB"/>
    <property type="match status" value="1"/>
</dbReference>
<keyword evidence="4" id="KW-1185">Reference proteome</keyword>
<reference evidence="3 4" key="1">
    <citation type="submission" date="2024-02" db="EMBL/GenBank/DDBJ databases">
        <title>Genome sequence of Aquincola sp. MAHUQ-54.</title>
        <authorList>
            <person name="Huq M.A."/>
        </authorList>
    </citation>
    <scope>NUCLEOTIDE SEQUENCE [LARGE SCALE GENOMIC DNA]</scope>
    <source>
        <strain evidence="3 4">MAHUQ-54</strain>
    </source>
</reference>
<dbReference type="GO" id="GO:0015627">
    <property type="term" value="C:type II protein secretion system complex"/>
    <property type="evidence" value="ECO:0007669"/>
    <property type="project" value="InterPro"/>
</dbReference>